<sequence>MRNELYKSDSATVRSMHFAVMALAVAGTLPAWGQGTLNGFRGDLGQSVNTFNGSAASFKSGVDLPALDTGNSNLPPSGPKIYPERIGDADYGLNRKVGVIRVEVERDSLPADGQTPARLTISVLDRQDQPLKGETVITVEASGGRLQIPGAATDEFGPAATDRDRITPGTQVKVVDGKAQVLLLAPYQPQDVTVRISAGRAQAQGVISFVPELRETLAVGLVEGIIHFDSKSPLQLSSARHDDGFEREIDSFARSGDGGKRYGALRTAFFLKGTIKGDALLTMAYDSDKDTYNRLFRDIRPEDFYPVYGDASIRGFDAQSSSKLYVRIDKDKSYLLWGDFNTGDGFSQFSGGGSVADIRKRDLGNYSRSMNGARAHYEKDGALLNGFVTKDSLVQMIEEFPGQGISGPFAVSKRDAVSGTEKVEIITRDRYQPAVILAVEPLQRFGDYSFEPFSGRILLRQPLPSVDANGNPKSLRVTYEVDSGAETFWVYGVDGQFKLGERFEVGGSYVKDKNPFAPYTLMSGNASFKPGEHTAIVTEYARSKSVLGSGLGASLNGNPYSLQPSYGQAAMPGGRLQEISGDAWRVEMLHQEDDLQARAYFGRSDPLFNNPAASLTQGREEGALKVTKKINAQWAAYVEGTHSKDRNAGALRDAEAAGVAYTVNPKLEVDLGLTHTREEAGDFGSTPLSLGSGLLVNPQTNAGFGFNTGFGASQLNPQTGYGISGNNLGSNYGLAGVTYHSTGLRARSTYKVSEKVDLTAEYEHGIADDSYHRAAVGAAYRYAELGRLYGKYEWASGLSSPQATNGLYDSSAFVFGVDNEYMPNQRVFSEYRMRDAIAGNDLQWASGLRNAWNVSDTVKLSSSAEYLRAYRGQTQDAYALTGGVEWRPNELWLLGGRLEWRRTKDRDVTQTNTTDPQAAPITTLRPGNDSWLSTLTAARKINRDWTFLGRNYLLYTDNRGHTGNLWEDKVQLGLAYRDTDTNRLNVLARYEYWLQRDHSGLNNYVPPAGINDGLGGSDPNASQGFDKHIVSVHGDYHPSRPWWIDGRLAAKWQRDYFDGGRDIYSAYLVGGRVTYDISKRWDISALTSVLYSPQGRSKQYAVGAEAGYQLQDNLWLSAGYNWRGFNDRDLTGSDYTNRGVYLRIRFKFDEDLFGGRDTVRNPALKRDNS</sequence>
<name>A0ABW0M5D8_9BURK</name>
<organism evidence="1 2">
    <name type="scientific">Paraherbaspirillum soli</name>
    <dbReference type="NCBI Taxonomy" id="631222"/>
    <lineage>
        <taxon>Bacteria</taxon>
        <taxon>Pseudomonadati</taxon>
        <taxon>Pseudomonadota</taxon>
        <taxon>Betaproteobacteria</taxon>
        <taxon>Burkholderiales</taxon>
        <taxon>Oxalobacteraceae</taxon>
        <taxon>Paraherbaspirillum</taxon>
    </lineage>
</organism>
<dbReference type="Proteomes" id="UP001596045">
    <property type="component" value="Unassembled WGS sequence"/>
</dbReference>
<evidence type="ECO:0008006" key="3">
    <source>
        <dbReference type="Google" id="ProtNLM"/>
    </source>
</evidence>
<evidence type="ECO:0000313" key="1">
    <source>
        <dbReference type="EMBL" id="MFC5472502.1"/>
    </source>
</evidence>
<dbReference type="EMBL" id="JBHSMT010000004">
    <property type="protein sequence ID" value="MFC5472502.1"/>
    <property type="molecule type" value="Genomic_DNA"/>
</dbReference>
<dbReference type="RefSeq" id="WP_378994005.1">
    <property type="nucleotide sequence ID" value="NZ_JBHSMT010000004.1"/>
</dbReference>
<dbReference type="SUPFAM" id="SSF49373">
    <property type="entry name" value="Invasin/intimin cell-adhesion fragments"/>
    <property type="match status" value="1"/>
</dbReference>
<protein>
    <recommendedName>
        <fullName evidence="3">TonB-dependent receptor</fullName>
    </recommendedName>
</protein>
<keyword evidence="2" id="KW-1185">Reference proteome</keyword>
<dbReference type="InterPro" id="IPR008964">
    <property type="entry name" value="Invasin/intimin_cell_adhesion"/>
</dbReference>
<dbReference type="InterPro" id="IPR013783">
    <property type="entry name" value="Ig-like_fold"/>
</dbReference>
<accession>A0ABW0M5D8</accession>
<dbReference type="Gene3D" id="2.60.40.10">
    <property type="entry name" value="Immunoglobulins"/>
    <property type="match status" value="1"/>
</dbReference>
<comment type="caution">
    <text evidence="1">The sequence shown here is derived from an EMBL/GenBank/DDBJ whole genome shotgun (WGS) entry which is preliminary data.</text>
</comment>
<proteinExistence type="predicted"/>
<reference evidence="2" key="1">
    <citation type="journal article" date="2019" name="Int. J. Syst. Evol. Microbiol.">
        <title>The Global Catalogue of Microorganisms (GCM) 10K type strain sequencing project: providing services to taxonomists for standard genome sequencing and annotation.</title>
        <authorList>
            <consortium name="The Broad Institute Genomics Platform"/>
            <consortium name="The Broad Institute Genome Sequencing Center for Infectious Disease"/>
            <person name="Wu L."/>
            <person name="Ma J."/>
        </authorList>
    </citation>
    <scope>NUCLEOTIDE SEQUENCE [LARGE SCALE GENOMIC DNA]</scope>
    <source>
        <strain evidence="2">JCM 17066</strain>
    </source>
</reference>
<evidence type="ECO:0000313" key="2">
    <source>
        <dbReference type="Proteomes" id="UP001596045"/>
    </source>
</evidence>
<gene>
    <name evidence="1" type="ORF">ACFPM8_00875</name>
</gene>